<dbReference type="RefSeq" id="WP_164648414.1">
    <property type="nucleotide sequence ID" value="NZ_CP047475.1"/>
</dbReference>
<dbReference type="AlphaFoldDB" id="A0A7Z2T3C2"/>
<evidence type="ECO:0000313" key="1">
    <source>
        <dbReference type="EMBL" id="QIA63521.1"/>
    </source>
</evidence>
<evidence type="ECO:0000313" key="2">
    <source>
        <dbReference type="Proteomes" id="UP000464262"/>
    </source>
</evidence>
<dbReference type="Proteomes" id="UP000464262">
    <property type="component" value="Chromosome 1"/>
</dbReference>
<dbReference type="EMBL" id="CP047475">
    <property type="protein sequence ID" value="QIA63521.1"/>
    <property type="molecule type" value="Genomic_DNA"/>
</dbReference>
<dbReference type="KEGG" id="vas:GT360_08310"/>
<gene>
    <name evidence="1" type="ORF">GT360_08310</name>
</gene>
<reference evidence="1 2" key="1">
    <citation type="submission" date="2020-01" db="EMBL/GenBank/DDBJ databases">
        <title>Whole genome and functional gene identification of agarase of Vibrio HN897.</title>
        <authorList>
            <person name="Liu Y."/>
            <person name="Zhao Z."/>
        </authorList>
    </citation>
    <scope>NUCLEOTIDE SEQUENCE [LARGE SCALE GENOMIC DNA]</scope>
    <source>
        <strain evidence="1 2">HN897</strain>
    </source>
</reference>
<sequence>MPDILLQVYPNKISAEELKAKLKANSPSAYYSALRNATIFVDVNSRTCESSAEKYHVLDKHIVHHHLSRGVMGTVS</sequence>
<keyword evidence="2" id="KW-1185">Reference proteome</keyword>
<protein>
    <submittedName>
        <fullName evidence="1">Uncharacterized protein</fullName>
    </submittedName>
</protein>
<name>A0A7Z2T3C2_9VIBR</name>
<organism evidence="1 2">
    <name type="scientific">Vibrio astriarenae</name>
    <dbReference type="NCBI Taxonomy" id="1481923"/>
    <lineage>
        <taxon>Bacteria</taxon>
        <taxon>Pseudomonadati</taxon>
        <taxon>Pseudomonadota</taxon>
        <taxon>Gammaproteobacteria</taxon>
        <taxon>Vibrionales</taxon>
        <taxon>Vibrionaceae</taxon>
        <taxon>Vibrio</taxon>
    </lineage>
</organism>
<proteinExistence type="predicted"/>
<accession>A0A7Z2T3C2</accession>